<keyword evidence="3 8" id="KW-0547">Nucleotide-binding</keyword>
<dbReference type="Pfam" id="PF04928">
    <property type="entry name" value="PAP_central"/>
    <property type="match status" value="1"/>
</dbReference>
<dbReference type="InterPro" id="IPR043519">
    <property type="entry name" value="NT_sf"/>
</dbReference>
<evidence type="ECO:0000256" key="9">
    <source>
        <dbReference type="SAM" id="MobiDB-lite"/>
    </source>
</evidence>
<dbReference type="Gene3D" id="1.10.510.10">
    <property type="entry name" value="Transferase(Phosphotransferase) domain 1"/>
    <property type="match status" value="1"/>
</dbReference>
<keyword evidence="1" id="KW-0723">Serine/threonine-protein kinase</keyword>
<dbReference type="Proteomes" id="UP001620626">
    <property type="component" value="Unassembled WGS sequence"/>
</dbReference>
<evidence type="ECO:0000256" key="2">
    <source>
        <dbReference type="ARBA" id="ARBA00022679"/>
    </source>
</evidence>
<protein>
    <recommendedName>
        <fullName evidence="7">mitogen-activated protein kinase kinase</fullName>
        <ecNumber evidence="7">2.7.12.2</ecNumber>
    </recommendedName>
</protein>
<evidence type="ECO:0000256" key="3">
    <source>
        <dbReference type="ARBA" id="ARBA00022741"/>
    </source>
</evidence>
<dbReference type="InterPro" id="IPR000719">
    <property type="entry name" value="Prot_kinase_dom"/>
</dbReference>
<proteinExistence type="inferred from homology"/>
<name>A0ABD2IYB6_9BILA</name>
<comment type="similarity">
    <text evidence="6">Belongs to the protein kinase superfamily. STE Ser/Thr protein kinase family. MAP kinase kinase subfamily.</text>
</comment>
<accession>A0ABD2IYB6</accession>
<dbReference type="SUPFAM" id="SSF81301">
    <property type="entry name" value="Nucleotidyltransferase"/>
    <property type="match status" value="1"/>
</dbReference>
<feature type="compositionally biased region" description="Basic and acidic residues" evidence="9">
    <location>
        <begin position="73"/>
        <end position="100"/>
    </location>
</feature>
<evidence type="ECO:0000256" key="7">
    <source>
        <dbReference type="ARBA" id="ARBA00038999"/>
    </source>
</evidence>
<dbReference type="FunFam" id="3.30.200.20:FF:000040">
    <property type="entry name" value="Dual specificity mitogen-activated protein kinase kinase"/>
    <property type="match status" value="1"/>
</dbReference>
<feature type="domain" description="Protein kinase" evidence="10">
    <location>
        <begin position="139"/>
        <end position="414"/>
    </location>
</feature>
<dbReference type="InterPro" id="IPR007012">
    <property type="entry name" value="PolA_pol_cen_dom"/>
</dbReference>
<gene>
    <name evidence="11" type="ORF">niasHT_039478</name>
</gene>
<dbReference type="InterPro" id="IPR008271">
    <property type="entry name" value="Ser/Thr_kinase_AS"/>
</dbReference>
<evidence type="ECO:0000313" key="12">
    <source>
        <dbReference type="Proteomes" id="UP001620626"/>
    </source>
</evidence>
<dbReference type="PANTHER" id="PTHR48013">
    <property type="entry name" value="DUAL SPECIFICITY MITOGEN-ACTIVATED PROTEIN KINASE KINASE 5-RELATED"/>
    <property type="match status" value="1"/>
</dbReference>
<dbReference type="Gene3D" id="1.10.1410.10">
    <property type="match status" value="1"/>
</dbReference>
<dbReference type="PANTHER" id="PTHR48013:SF28">
    <property type="entry name" value="DUAL SPECIFICITY MITOGEN-ACTIVATED PROTEIN KINASE KINASE SEK-1"/>
    <property type="match status" value="1"/>
</dbReference>
<dbReference type="InterPro" id="IPR017441">
    <property type="entry name" value="Protein_kinase_ATP_BS"/>
</dbReference>
<dbReference type="GO" id="GO:0005524">
    <property type="term" value="F:ATP binding"/>
    <property type="evidence" value="ECO:0007669"/>
    <property type="project" value="UniProtKB-UniRule"/>
</dbReference>
<evidence type="ECO:0000313" key="11">
    <source>
        <dbReference type="EMBL" id="KAL3081203.1"/>
    </source>
</evidence>
<dbReference type="GO" id="GO:0004708">
    <property type="term" value="F:MAP kinase kinase activity"/>
    <property type="evidence" value="ECO:0007669"/>
    <property type="project" value="UniProtKB-EC"/>
</dbReference>
<dbReference type="SMART" id="SM00220">
    <property type="entry name" value="S_TKc"/>
    <property type="match status" value="1"/>
</dbReference>
<keyword evidence="5 8" id="KW-0067">ATP-binding</keyword>
<dbReference type="SUPFAM" id="SSF81631">
    <property type="entry name" value="PAP/OAS1 substrate-binding domain"/>
    <property type="match status" value="1"/>
</dbReference>
<feature type="compositionally biased region" description="Low complexity" evidence="9">
    <location>
        <begin position="50"/>
        <end position="70"/>
    </location>
</feature>
<dbReference type="EC" id="2.7.12.2" evidence="7"/>
<dbReference type="GO" id="GO:0004674">
    <property type="term" value="F:protein serine/threonine kinase activity"/>
    <property type="evidence" value="ECO:0007669"/>
    <property type="project" value="UniProtKB-KW"/>
</dbReference>
<dbReference type="Pfam" id="PF00069">
    <property type="entry name" value="Pkinase"/>
    <property type="match status" value="1"/>
</dbReference>
<dbReference type="EMBL" id="JBICBT010001138">
    <property type="protein sequence ID" value="KAL3081203.1"/>
    <property type="molecule type" value="Genomic_DNA"/>
</dbReference>
<keyword evidence="4" id="KW-0418">Kinase</keyword>
<dbReference type="PROSITE" id="PS00108">
    <property type="entry name" value="PROTEIN_KINASE_ST"/>
    <property type="match status" value="1"/>
</dbReference>
<dbReference type="AlphaFoldDB" id="A0ABD2IYB6"/>
<comment type="caution">
    <text evidence="11">The sequence shown here is derived from an EMBL/GenBank/DDBJ whole genome shotgun (WGS) entry which is preliminary data.</text>
</comment>
<feature type="region of interest" description="Disordered" evidence="9">
    <location>
        <begin position="50"/>
        <end position="103"/>
    </location>
</feature>
<dbReference type="Gene3D" id="3.30.460.10">
    <property type="entry name" value="Beta Polymerase, domain 2"/>
    <property type="match status" value="1"/>
</dbReference>
<evidence type="ECO:0000256" key="5">
    <source>
        <dbReference type="ARBA" id="ARBA00022840"/>
    </source>
</evidence>
<evidence type="ECO:0000256" key="8">
    <source>
        <dbReference type="PROSITE-ProRule" id="PRU10141"/>
    </source>
</evidence>
<keyword evidence="2" id="KW-0808">Transferase</keyword>
<feature type="compositionally biased region" description="Basic residues" evidence="9">
    <location>
        <begin position="9"/>
        <end position="21"/>
    </location>
</feature>
<organism evidence="11 12">
    <name type="scientific">Heterodera trifolii</name>
    <dbReference type="NCBI Taxonomy" id="157864"/>
    <lineage>
        <taxon>Eukaryota</taxon>
        <taxon>Metazoa</taxon>
        <taxon>Ecdysozoa</taxon>
        <taxon>Nematoda</taxon>
        <taxon>Chromadorea</taxon>
        <taxon>Rhabditida</taxon>
        <taxon>Tylenchina</taxon>
        <taxon>Tylenchomorpha</taxon>
        <taxon>Tylenchoidea</taxon>
        <taxon>Heteroderidae</taxon>
        <taxon>Heteroderinae</taxon>
        <taxon>Heterodera</taxon>
    </lineage>
</organism>
<feature type="region of interest" description="Disordered" evidence="9">
    <location>
        <begin position="1"/>
        <end position="21"/>
    </location>
</feature>
<dbReference type="PROSITE" id="PS00107">
    <property type="entry name" value="PROTEIN_KINASE_ATP"/>
    <property type="match status" value="1"/>
</dbReference>
<sequence>MDLPSSASSKHRPMGWHRPAKMPRLLAEAKCPPPPPAFARLLVGLGCTSPTTAPSSSANSASLSAPSPLTMRDCADRCDSDAPQRRTETKQRQEGEDHCVPDGTDIQQISYMRFVRMFMSGRLCFPGDPREHRFGVEDLRDLGEIGAGRFGHVHKMVHVPTGREIAVKRVRVLTNRFDDSDDVRSMSQLQKEVRAIQDASTGATPDVVRYYGLSFHEGDCLICMELMDLSLERLYKLVHGVAKEHFEETVLGITGITVLNALNDLKELKHIIHRDVKPSNILLNIRGQIKLCDFGISGYLEDSIAKTKDIGCRPYMSPERLTASQDGYDIRTDVWSLGISLIETARGEYPYPDLSSKSFFAQIQQVVFGDPIFMGPLDNYSHKTIQFVNMCLIKEYNDRPTFLELMHSEFYKFFNNIPDKLEPTRNYTLRMLSLAGKIGEKKMTMKSTEKFLFSIRDKGFTLFPTASGLHHYFLDTFYKQYFLENSKEMRQKMAGRIAIYTHIYLLERKIEQNKEKFEKMDANLIMEGQLAEKVAPGTVSVYEKLSGDIQRVLNVPYRNFSKYALSPGAIRQMCYLLLIKHGLLIASNFDSKIHVPDQKPSCYDLEVAFQSVLQRDEQISEWILSDLMMFLPKPSKAKELLIAHRNRLAEMAKEYETRQEEHLMHLFENGPVDVSLPRALAFCVPVALAEFGNSSVARQTHQMWLEKLQSVQMKMLICVGRHLKSANRRDEIVAKLHLEKMMAILEEENDQTDGSFKGILINNKESLGTILNKDGIQKINEWLNHEPKYFSTNEKFSSAASSSDDEQRFKDANYDEQIDEDNEKKVPKAKLLRNGSFLMNSELDGSDLDLICVVPDQINISHFHSYNGDNLYSLLKRKITDGTVSWRPGRVPLIRIERGQIEADLLLVPVPDKNLSDEADLDQLATDQMITELKTESGIYSLAGYQSAKFQLALVQSESMLSSLLKIVKVWAKTRLIYSGLFGFFNGITLSIMSTQICVLFPNSPVSFLLFQFFAIYAKWDWPSVPIMLKQLTPNKLNKIVGHFWPPINFGQSLQSSMTIITPSFPEQNAAFNVNPFTLRTIIEELKIASEILAENPQNWERIFKEINYEEKFEHFALIVCSQSVGFDFDSYSSNCAYQKSRLRQNLLGWANSVQAQLDNYHLVPKFEQKPICYILK</sequence>
<evidence type="ECO:0000259" key="10">
    <source>
        <dbReference type="PROSITE" id="PS50011"/>
    </source>
</evidence>
<feature type="binding site" evidence="8">
    <location>
        <position position="168"/>
    </location>
    <ligand>
        <name>ATP</name>
        <dbReference type="ChEBI" id="CHEBI:30616"/>
    </ligand>
</feature>
<evidence type="ECO:0000256" key="6">
    <source>
        <dbReference type="ARBA" id="ARBA00038035"/>
    </source>
</evidence>
<dbReference type="PROSITE" id="PS50011">
    <property type="entry name" value="PROTEIN_KINASE_DOM"/>
    <property type="match status" value="1"/>
</dbReference>
<keyword evidence="12" id="KW-1185">Reference proteome</keyword>
<evidence type="ECO:0000256" key="1">
    <source>
        <dbReference type="ARBA" id="ARBA00022527"/>
    </source>
</evidence>
<dbReference type="Gene3D" id="3.30.200.20">
    <property type="entry name" value="Phosphorylase Kinase, domain 1"/>
    <property type="match status" value="1"/>
</dbReference>
<dbReference type="SUPFAM" id="SSF56112">
    <property type="entry name" value="Protein kinase-like (PK-like)"/>
    <property type="match status" value="1"/>
</dbReference>
<reference evidence="11 12" key="1">
    <citation type="submission" date="2024-10" db="EMBL/GenBank/DDBJ databases">
        <authorList>
            <person name="Kim D."/>
        </authorList>
    </citation>
    <scope>NUCLEOTIDE SEQUENCE [LARGE SCALE GENOMIC DNA]</scope>
    <source>
        <strain evidence="11">BH-2024</strain>
    </source>
</reference>
<dbReference type="InterPro" id="IPR011009">
    <property type="entry name" value="Kinase-like_dom_sf"/>
</dbReference>
<evidence type="ECO:0000256" key="4">
    <source>
        <dbReference type="ARBA" id="ARBA00022777"/>
    </source>
</evidence>